<keyword evidence="1" id="KW-0812">Transmembrane</keyword>
<evidence type="ECO:0000313" key="2">
    <source>
        <dbReference type="EMBL" id="CAH0598249.1"/>
    </source>
</evidence>
<dbReference type="Proteomes" id="UP001154114">
    <property type="component" value="Chromosome 25"/>
</dbReference>
<keyword evidence="1" id="KW-0472">Membrane</keyword>
<dbReference type="AlphaFoldDB" id="A0A9P0BUN1"/>
<evidence type="ECO:0008006" key="4">
    <source>
        <dbReference type="Google" id="ProtNLM"/>
    </source>
</evidence>
<organism evidence="2 3">
    <name type="scientific">Chrysodeixis includens</name>
    <name type="common">Soybean looper</name>
    <name type="synonym">Pseudoplusia includens</name>
    <dbReference type="NCBI Taxonomy" id="689277"/>
    <lineage>
        <taxon>Eukaryota</taxon>
        <taxon>Metazoa</taxon>
        <taxon>Ecdysozoa</taxon>
        <taxon>Arthropoda</taxon>
        <taxon>Hexapoda</taxon>
        <taxon>Insecta</taxon>
        <taxon>Pterygota</taxon>
        <taxon>Neoptera</taxon>
        <taxon>Endopterygota</taxon>
        <taxon>Lepidoptera</taxon>
        <taxon>Glossata</taxon>
        <taxon>Ditrysia</taxon>
        <taxon>Noctuoidea</taxon>
        <taxon>Noctuidae</taxon>
        <taxon>Plusiinae</taxon>
        <taxon>Chrysodeixis</taxon>
    </lineage>
</organism>
<name>A0A9P0BUN1_CHRIL</name>
<gene>
    <name evidence="2" type="ORF">CINC_LOCUS8090</name>
</gene>
<reference evidence="2" key="1">
    <citation type="submission" date="2021-12" db="EMBL/GenBank/DDBJ databases">
        <authorList>
            <person name="King R."/>
        </authorList>
    </citation>
    <scope>NUCLEOTIDE SEQUENCE</scope>
</reference>
<feature type="transmembrane region" description="Helical" evidence="1">
    <location>
        <begin position="12"/>
        <end position="35"/>
    </location>
</feature>
<proteinExistence type="predicted"/>
<keyword evidence="3" id="KW-1185">Reference proteome</keyword>
<accession>A0A9P0BUN1</accession>
<protein>
    <recommendedName>
        <fullName evidence="4">Gustatory receptor</fullName>
    </recommendedName>
</protein>
<keyword evidence="1" id="KW-1133">Transmembrane helix</keyword>
<evidence type="ECO:0000256" key="1">
    <source>
        <dbReference type="SAM" id="Phobius"/>
    </source>
</evidence>
<dbReference type="EMBL" id="LR824028">
    <property type="protein sequence ID" value="CAH0598249.1"/>
    <property type="molecule type" value="Genomic_DNA"/>
</dbReference>
<sequence>MTTHYGPDIWGLLMLFVYVIRPVLFLTVPCLALDLTADNIKMIKILCIEKRVLCGNERQRNELNNLLVYLEHCPLRYTVWRAFPLGSYLLLSCFSFCVVNVIAVLQIKGYYA</sequence>
<feature type="transmembrane region" description="Helical" evidence="1">
    <location>
        <begin position="85"/>
        <end position="107"/>
    </location>
</feature>
<dbReference type="OrthoDB" id="7489104at2759"/>
<evidence type="ECO:0000313" key="3">
    <source>
        <dbReference type="Proteomes" id="UP001154114"/>
    </source>
</evidence>